<reference evidence="2" key="2">
    <citation type="submission" date="2015-02" db="UniProtKB">
        <authorList>
            <consortium name="EnsemblMetazoa"/>
        </authorList>
    </citation>
    <scope>IDENTIFICATION</scope>
</reference>
<dbReference type="EnsemblMetazoa" id="SMAR010470-RA">
    <property type="protein sequence ID" value="SMAR010470-PA"/>
    <property type="gene ID" value="SMAR010470"/>
</dbReference>
<keyword evidence="1" id="KW-0812">Transmembrane</keyword>
<keyword evidence="1" id="KW-1133">Transmembrane helix</keyword>
<dbReference type="Proteomes" id="UP000014500">
    <property type="component" value="Unassembled WGS sequence"/>
</dbReference>
<keyword evidence="3" id="KW-1185">Reference proteome</keyword>
<feature type="transmembrane region" description="Helical" evidence="1">
    <location>
        <begin position="83"/>
        <end position="104"/>
    </location>
</feature>
<dbReference type="HOGENOM" id="CLU_2213211_0_0_1"/>
<protein>
    <submittedName>
        <fullName evidence="2">Uncharacterized protein</fullName>
    </submittedName>
</protein>
<name>T1J9S2_STRMM</name>
<organism evidence="2 3">
    <name type="scientific">Strigamia maritima</name>
    <name type="common">European centipede</name>
    <name type="synonym">Geophilus maritimus</name>
    <dbReference type="NCBI Taxonomy" id="126957"/>
    <lineage>
        <taxon>Eukaryota</taxon>
        <taxon>Metazoa</taxon>
        <taxon>Ecdysozoa</taxon>
        <taxon>Arthropoda</taxon>
        <taxon>Myriapoda</taxon>
        <taxon>Chilopoda</taxon>
        <taxon>Pleurostigmophora</taxon>
        <taxon>Geophilomorpha</taxon>
        <taxon>Linotaeniidae</taxon>
        <taxon>Strigamia</taxon>
    </lineage>
</organism>
<sequence length="107" mass="12258">MAAVCKDKYKTQKQHQFDVYNYKKTDEIVLEEMVCEETNKLLDCPPRKCSPRTCSSKTCCQLNLLTPKEENNLQEYSDPTTTILITCLAALCCCCCLFTLPRVLHVL</sequence>
<dbReference type="EMBL" id="JH431978">
    <property type="status" value="NOT_ANNOTATED_CDS"/>
    <property type="molecule type" value="Genomic_DNA"/>
</dbReference>
<reference evidence="3" key="1">
    <citation type="submission" date="2011-05" db="EMBL/GenBank/DDBJ databases">
        <authorList>
            <person name="Richards S.R."/>
            <person name="Qu J."/>
            <person name="Jiang H."/>
            <person name="Jhangiani S.N."/>
            <person name="Agravi P."/>
            <person name="Goodspeed R."/>
            <person name="Gross S."/>
            <person name="Mandapat C."/>
            <person name="Jackson L."/>
            <person name="Mathew T."/>
            <person name="Pu L."/>
            <person name="Thornton R."/>
            <person name="Saada N."/>
            <person name="Wilczek-Boney K.B."/>
            <person name="Lee S."/>
            <person name="Kovar C."/>
            <person name="Wu Y."/>
            <person name="Scherer S.E."/>
            <person name="Worley K.C."/>
            <person name="Muzny D.M."/>
            <person name="Gibbs R."/>
        </authorList>
    </citation>
    <scope>NUCLEOTIDE SEQUENCE</scope>
    <source>
        <strain evidence="3">Brora</strain>
    </source>
</reference>
<evidence type="ECO:0000256" key="1">
    <source>
        <dbReference type="SAM" id="Phobius"/>
    </source>
</evidence>
<evidence type="ECO:0000313" key="3">
    <source>
        <dbReference type="Proteomes" id="UP000014500"/>
    </source>
</evidence>
<accession>T1J9S2</accession>
<evidence type="ECO:0000313" key="2">
    <source>
        <dbReference type="EnsemblMetazoa" id="SMAR010470-PA"/>
    </source>
</evidence>
<keyword evidence="1" id="KW-0472">Membrane</keyword>
<proteinExistence type="predicted"/>
<dbReference type="AlphaFoldDB" id="T1J9S2"/>